<keyword evidence="4 10" id="KW-1133">Transmembrane helix</keyword>
<dbReference type="GO" id="GO:0006612">
    <property type="term" value="P:protein targeting to membrane"/>
    <property type="evidence" value="ECO:0007669"/>
    <property type="project" value="TreeGrafter"/>
</dbReference>
<evidence type="ECO:0000313" key="12">
    <source>
        <dbReference type="EMBL" id="SIO73574.1"/>
    </source>
</evidence>
<reference evidence="12 13" key="3">
    <citation type="journal article" date="2016" name="Sci. Rep.">
        <title>Genome-wide diversity and gene expression profiling of Babesia microti isolates identify polymorphic genes that mediate host-pathogen interactions.</title>
        <authorList>
            <person name="Silva J.C."/>
            <person name="Cornillot E."/>
            <person name="McCracken C."/>
            <person name="Usmani-Brown S."/>
            <person name="Dwivedi A."/>
            <person name="Ifeonu O.O."/>
            <person name="Crabtree J."/>
            <person name="Gotia H.T."/>
            <person name="Virji A.Z."/>
            <person name="Reynes C."/>
            <person name="Colinge J."/>
            <person name="Kumar V."/>
            <person name="Lawres L."/>
            <person name="Pazzi J.E."/>
            <person name="Pablo J.V."/>
            <person name="Hung C."/>
            <person name="Brancato J."/>
            <person name="Kumari P."/>
            <person name="Orvis J."/>
            <person name="Tretina K."/>
            <person name="Chibucos M."/>
            <person name="Ott S."/>
            <person name="Sadzewicz L."/>
            <person name="Sengamalay N."/>
            <person name="Shetty A.C."/>
            <person name="Su Q."/>
            <person name="Tallon L."/>
            <person name="Fraser C.M."/>
            <person name="Frutos R."/>
            <person name="Molina D.M."/>
            <person name="Krause P.J."/>
            <person name="Ben Mamoun C."/>
        </authorList>
    </citation>
    <scope>NUCLEOTIDE SEQUENCE [LARGE SCALE GENOMIC DNA]</scope>
    <source>
        <strain evidence="12 13">RI</strain>
    </source>
</reference>
<dbReference type="GO" id="GO:0005794">
    <property type="term" value="C:Golgi apparatus"/>
    <property type="evidence" value="ECO:0007669"/>
    <property type="project" value="TreeGrafter"/>
</dbReference>
<evidence type="ECO:0000256" key="7">
    <source>
        <dbReference type="ARBA" id="ARBA00023288"/>
    </source>
</evidence>
<reference evidence="12 13" key="2">
    <citation type="journal article" date="2013" name="PLoS ONE">
        <title>Whole genome mapping and re-organization of the nuclear and mitochondrial genomes of Babesia microti isolates.</title>
        <authorList>
            <person name="Cornillot E."/>
            <person name="Dassouli A."/>
            <person name="Garg A."/>
            <person name="Pachikara N."/>
            <person name="Randazzo S."/>
            <person name="Depoix D."/>
            <person name="Carcy B."/>
            <person name="Delbecq S."/>
            <person name="Frutos R."/>
            <person name="Silva J.C."/>
            <person name="Sutton R."/>
            <person name="Krause P.J."/>
            <person name="Mamoun C.B."/>
        </authorList>
    </citation>
    <scope>NUCLEOTIDE SEQUENCE [LARGE SCALE GENOMIC DNA]</scope>
    <source>
        <strain evidence="12 13">RI</strain>
    </source>
</reference>
<feature type="domain" description="Palmitoyltransferase DHHC" evidence="11">
    <location>
        <begin position="144"/>
        <end position="271"/>
    </location>
</feature>
<dbReference type="OrthoDB" id="4096362at2759"/>
<keyword evidence="3 10" id="KW-0812">Transmembrane</keyword>
<gene>
    <name evidence="12" type="ORF">BmR1_04g05675</name>
</gene>
<dbReference type="VEuPathDB" id="PiroplasmaDB:BmR1_04g05675"/>
<dbReference type="AlphaFoldDB" id="A0A1N6LXI2"/>
<dbReference type="EMBL" id="LN871599">
    <property type="protein sequence ID" value="SIO73574.1"/>
    <property type="molecule type" value="Genomic_DNA"/>
</dbReference>
<evidence type="ECO:0000256" key="6">
    <source>
        <dbReference type="ARBA" id="ARBA00023139"/>
    </source>
</evidence>
<evidence type="ECO:0000256" key="4">
    <source>
        <dbReference type="ARBA" id="ARBA00022989"/>
    </source>
</evidence>
<dbReference type="GO" id="GO:0019706">
    <property type="term" value="F:protein-cysteine S-palmitoyltransferase activity"/>
    <property type="evidence" value="ECO:0007669"/>
    <property type="project" value="UniProtKB-EC"/>
</dbReference>
<evidence type="ECO:0000313" key="13">
    <source>
        <dbReference type="Proteomes" id="UP000002899"/>
    </source>
</evidence>
<evidence type="ECO:0000256" key="9">
    <source>
        <dbReference type="ARBA" id="ARBA00048048"/>
    </source>
</evidence>
<keyword evidence="7" id="KW-0449">Lipoprotein</keyword>
<feature type="transmembrane region" description="Helical" evidence="10">
    <location>
        <begin position="282"/>
        <end position="300"/>
    </location>
</feature>
<accession>A0A1N6LXI2</accession>
<evidence type="ECO:0000256" key="3">
    <source>
        <dbReference type="ARBA" id="ARBA00022692"/>
    </source>
</evidence>
<dbReference type="GeneID" id="24425779"/>
<comment type="domain">
    <text evidence="10">The DHHC domain is required for palmitoyltransferase activity.</text>
</comment>
<name>A0A1N6LXI2_BABMR</name>
<protein>
    <recommendedName>
        <fullName evidence="10">Palmitoyltransferase</fullName>
        <ecNumber evidence="10">2.3.1.225</ecNumber>
    </recommendedName>
</protein>
<dbReference type="Pfam" id="PF01529">
    <property type="entry name" value="DHHC"/>
    <property type="match status" value="1"/>
</dbReference>
<dbReference type="InterPro" id="IPR039859">
    <property type="entry name" value="PFA4/ZDH16/20/ERF2-like"/>
</dbReference>
<organism evidence="12 13">
    <name type="scientific">Babesia microti (strain RI)</name>
    <dbReference type="NCBI Taxonomy" id="1133968"/>
    <lineage>
        <taxon>Eukaryota</taxon>
        <taxon>Sar</taxon>
        <taxon>Alveolata</taxon>
        <taxon>Apicomplexa</taxon>
        <taxon>Aconoidasida</taxon>
        <taxon>Piroplasmida</taxon>
        <taxon>Babesiidae</taxon>
        <taxon>Babesia</taxon>
    </lineage>
</organism>
<dbReference type="PROSITE" id="PS50216">
    <property type="entry name" value="DHHC"/>
    <property type="match status" value="1"/>
</dbReference>
<comment type="similarity">
    <text evidence="10">Belongs to the DHHC palmitoyltransferase family.</text>
</comment>
<dbReference type="EC" id="2.3.1.225" evidence="10"/>
<comment type="catalytic activity">
    <reaction evidence="9 10">
        <text>L-cysteinyl-[protein] + hexadecanoyl-CoA = S-hexadecanoyl-L-cysteinyl-[protein] + CoA</text>
        <dbReference type="Rhea" id="RHEA:36683"/>
        <dbReference type="Rhea" id="RHEA-COMP:10131"/>
        <dbReference type="Rhea" id="RHEA-COMP:11032"/>
        <dbReference type="ChEBI" id="CHEBI:29950"/>
        <dbReference type="ChEBI" id="CHEBI:57287"/>
        <dbReference type="ChEBI" id="CHEBI:57379"/>
        <dbReference type="ChEBI" id="CHEBI:74151"/>
        <dbReference type="EC" id="2.3.1.225"/>
    </reaction>
</comment>
<dbReference type="GO" id="GO:0005783">
    <property type="term" value="C:endoplasmic reticulum"/>
    <property type="evidence" value="ECO:0007669"/>
    <property type="project" value="TreeGrafter"/>
</dbReference>
<proteinExistence type="inferred from homology"/>
<evidence type="ECO:0000256" key="5">
    <source>
        <dbReference type="ARBA" id="ARBA00023136"/>
    </source>
</evidence>
<feature type="transmembrane region" description="Helical" evidence="10">
    <location>
        <begin position="229"/>
        <end position="257"/>
    </location>
</feature>
<dbReference type="InterPro" id="IPR001594">
    <property type="entry name" value="Palmitoyltrfase_DHHC"/>
</dbReference>
<keyword evidence="5 10" id="KW-0472">Membrane</keyword>
<evidence type="ECO:0000256" key="10">
    <source>
        <dbReference type="RuleBase" id="RU079119"/>
    </source>
</evidence>
<dbReference type="PANTHER" id="PTHR22883">
    <property type="entry name" value="ZINC FINGER DHHC DOMAIN CONTAINING PROTEIN"/>
    <property type="match status" value="1"/>
</dbReference>
<dbReference type="KEGG" id="bmic:BmR1_04g05675"/>
<keyword evidence="6" id="KW-0564">Palmitate</keyword>
<feature type="transmembrane region" description="Helical" evidence="10">
    <location>
        <begin position="83"/>
        <end position="101"/>
    </location>
</feature>
<dbReference type="Proteomes" id="UP000002899">
    <property type="component" value="Chromosome IV"/>
</dbReference>
<evidence type="ECO:0000256" key="1">
    <source>
        <dbReference type="ARBA" id="ARBA00004127"/>
    </source>
</evidence>
<evidence type="ECO:0000256" key="8">
    <source>
        <dbReference type="ARBA" id="ARBA00023315"/>
    </source>
</evidence>
<evidence type="ECO:0000259" key="11">
    <source>
        <dbReference type="Pfam" id="PF01529"/>
    </source>
</evidence>
<comment type="subcellular location">
    <subcellularLocation>
        <location evidence="1">Endomembrane system</location>
        <topology evidence="1">Multi-pass membrane protein</topology>
    </subcellularLocation>
</comment>
<sequence length="376" mass="42841">MGESKKSSSFHLKAINHKLTLGSLDNFNDCQFKYDTKILNAGLFFDKIIATFGCLILIGGPQVAIIVFYYIGYTNILGDVICILNISIFSLTIICFLKATFKSPGFIPRLPDSCTAYDAISGLYRKSQPLKYIEMPINGQLLKIKYCNTCNIYRPPRTVHCSSCGGCVERFDHHCPWIANCVGARNYTYFFIMLSLCSLSILLIMVLTCLMLSLSLSHTDNNDLVQWKTWFLFAFGLLYAIIEGWLIIGLLVFHWYILTKNYTTYDKIKNQYNDYNPFARSMWLNCITVLVNGCSMAAPFRRKRPPRNQQYDGGIFSPVAGYRLELNSSDSDDELNLSLASDKYIRNSHVSDELNPDIDRKKKKQGKTRDVFGLTN</sequence>
<dbReference type="PANTHER" id="PTHR22883:SF43">
    <property type="entry name" value="PALMITOYLTRANSFERASE APP"/>
    <property type="match status" value="1"/>
</dbReference>
<keyword evidence="13" id="KW-1185">Reference proteome</keyword>
<feature type="transmembrane region" description="Helical" evidence="10">
    <location>
        <begin position="189"/>
        <end position="217"/>
    </location>
</feature>
<keyword evidence="8 10" id="KW-0012">Acyltransferase</keyword>
<dbReference type="RefSeq" id="XP_021337661.1">
    <property type="nucleotide sequence ID" value="XM_021482421.1"/>
</dbReference>
<evidence type="ECO:0000256" key="2">
    <source>
        <dbReference type="ARBA" id="ARBA00022679"/>
    </source>
</evidence>
<feature type="transmembrane region" description="Helical" evidence="10">
    <location>
        <begin position="48"/>
        <end position="71"/>
    </location>
</feature>
<reference evidence="12 13" key="1">
    <citation type="journal article" date="2012" name="Nucleic Acids Res.">
        <title>Sequencing of the smallest Apicomplexan genome from the human pathogen Babesia microti.</title>
        <authorList>
            <person name="Cornillot E."/>
            <person name="Hadj-Kaddour K."/>
            <person name="Dassouli A."/>
            <person name="Noel B."/>
            <person name="Ranwez V."/>
            <person name="Vacherie B."/>
            <person name="Augagneur Y."/>
            <person name="Bres V."/>
            <person name="Duclos A."/>
            <person name="Randazzo S."/>
            <person name="Carcy B."/>
            <person name="Debierre-Grockiego F."/>
            <person name="Delbecq S."/>
            <person name="Moubri-Menage K."/>
            <person name="Shams-Eldin H."/>
            <person name="Usmani-Brown S."/>
            <person name="Bringaud F."/>
            <person name="Wincker P."/>
            <person name="Vivares C.P."/>
            <person name="Schwarz R.T."/>
            <person name="Schetters T.P."/>
            <person name="Krause P.J."/>
            <person name="Gorenflot A."/>
            <person name="Berry V."/>
            <person name="Barbe V."/>
            <person name="Ben Mamoun C."/>
        </authorList>
    </citation>
    <scope>NUCLEOTIDE SEQUENCE [LARGE SCALE GENOMIC DNA]</scope>
    <source>
        <strain evidence="12 13">RI</strain>
    </source>
</reference>
<keyword evidence="2 10" id="KW-0808">Transferase</keyword>